<dbReference type="PANTHER" id="PTHR43685">
    <property type="entry name" value="GLYCOSYLTRANSFERASE"/>
    <property type="match status" value="1"/>
</dbReference>
<dbReference type="InterPro" id="IPR001173">
    <property type="entry name" value="Glyco_trans_2-like"/>
</dbReference>
<evidence type="ECO:0000259" key="2">
    <source>
        <dbReference type="Pfam" id="PF00535"/>
    </source>
</evidence>
<dbReference type="RefSeq" id="WP_068193495.1">
    <property type="nucleotide sequence ID" value="NZ_CP013909.1"/>
</dbReference>
<evidence type="ECO:0000256" key="1">
    <source>
        <dbReference type="SAM" id="Phobius"/>
    </source>
</evidence>
<feature type="domain" description="Glycosyltransferase 2-like" evidence="2">
    <location>
        <begin position="4"/>
        <end position="173"/>
    </location>
</feature>
<dbReference type="OrthoDB" id="9805625at2"/>
<name>A0A0U4BQH8_9BACT</name>
<accession>A0A0U4BQH8</accession>
<reference evidence="3 4" key="1">
    <citation type="submission" date="2015-12" db="EMBL/GenBank/DDBJ databases">
        <authorList>
            <person name="Shamseldin A."/>
            <person name="Moawad H."/>
            <person name="Abd El-Rahim W.M."/>
            <person name="Sadowsky M.J."/>
        </authorList>
    </citation>
    <scope>NUCLEOTIDE SEQUENCE [LARGE SCALE GENOMIC DNA]</scope>
    <source>
        <strain evidence="3 4">DG5B</strain>
    </source>
</reference>
<dbReference type="SUPFAM" id="SSF53448">
    <property type="entry name" value="Nucleotide-diphospho-sugar transferases"/>
    <property type="match status" value="1"/>
</dbReference>
<dbReference type="Proteomes" id="UP000059542">
    <property type="component" value="Chromosome"/>
</dbReference>
<organism evidence="3 4">
    <name type="scientific">Hymenobacter sedentarius</name>
    <dbReference type="NCBI Taxonomy" id="1411621"/>
    <lineage>
        <taxon>Bacteria</taxon>
        <taxon>Pseudomonadati</taxon>
        <taxon>Bacteroidota</taxon>
        <taxon>Cytophagia</taxon>
        <taxon>Cytophagales</taxon>
        <taxon>Hymenobacteraceae</taxon>
        <taxon>Hymenobacter</taxon>
    </lineage>
</organism>
<dbReference type="InterPro" id="IPR050834">
    <property type="entry name" value="Glycosyltransf_2"/>
</dbReference>
<feature type="transmembrane region" description="Helical" evidence="1">
    <location>
        <begin position="246"/>
        <end position="267"/>
    </location>
</feature>
<gene>
    <name evidence="3" type="ORF">AUC43_11670</name>
</gene>
<sequence>MTFSILIAARNEAETLPQLLRDLAAQTLPAACFEVLIADDHSTDATAALVSAAAQETGLALRLVSLPAAQTGKKAALFAAFQAAKAPWLVCTDADCRVGPGWLAAYAAQLERAPQANFISGPVLLTGPATFLHLLVGLEFAGLVGVGGACISRQQPTMCNGANLAYRRSAFEAVGGFVDNAHVASGDDEFLLHKIHAAFPGTVYFLADEKAIVRTAAPRTLPTLLRQRVRWASKWRHYQSHAPRRLAVLVLGANVALAAGAGVGLAWPALWPWVLAAWVIKLGADAWFLSPVLAFFGQRKWLWGLLPLQVLYAPYALAVGVAGWRGGYEWKGRAVR</sequence>
<feature type="transmembrane region" description="Helical" evidence="1">
    <location>
        <begin position="273"/>
        <end position="296"/>
    </location>
</feature>
<dbReference type="AlphaFoldDB" id="A0A0U4BQH8"/>
<evidence type="ECO:0000313" key="4">
    <source>
        <dbReference type="Proteomes" id="UP000059542"/>
    </source>
</evidence>
<protein>
    <recommendedName>
        <fullName evidence="2">Glycosyltransferase 2-like domain-containing protein</fullName>
    </recommendedName>
</protein>
<dbReference type="KEGG" id="hyg:AUC43_11670"/>
<keyword evidence="1" id="KW-0472">Membrane</keyword>
<evidence type="ECO:0000313" key="3">
    <source>
        <dbReference type="EMBL" id="ALW85687.1"/>
    </source>
</evidence>
<keyword evidence="4" id="KW-1185">Reference proteome</keyword>
<dbReference type="Pfam" id="PF00535">
    <property type="entry name" value="Glycos_transf_2"/>
    <property type="match status" value="1"/>
</dbReference>
<proteinExistence type="predicted"/>
<dbReference type="InterPro" id="IPR029044">
    <property type="entry name" value="Nucleotide-diphossugar_trans"/>
</dbReference>
<feature type="transmembrane region" description="Helical" evidence="1">
    <location>
        <begin position="303"/>
        <end position="324"/>
    </location>
</feature>
<keyword evidence="1" id="KW-1133">Transmembrane helix</keyword>
<dbReference type="PANTHER" id="PTHR43685:SF2">
    <property type="entry name" value="GLYCOSYLTRANSFERASE 2-LIKE DOMAIN-CONTAINING PROTEIN"/>
    <property type="match status" value="1"/>
</dbReference>
<dbReference type="Gene3D" id="3.90.550.10">
    <property type="entry name" value="Spore Coat Polysaccharide Biosynthesis Protein SpsA, Chain A"/>
    <property type="match status" value="1"/>
</dbReference>
<keyword evidence="1" id="KW-0812">Transmembrane</keyword>
<dbReference type="STRING" id="1411621.AUC43_11670"/>
<dbReference type="EMBL" id="CP013909">
    <property type="protein sequence ID" value="ALW85687.1"/>
    <property type="molecule type" value="Genomic_DNA"/>
</dbReference>